<gene>
    <name evidence="4" type="ORF">I0C86_07070</name>
</gene>
<dbReference type="SUPFAM" id="SSF52540">
    <property type="entry name" value="P-loop containing nucleoside triphosphate hydrolases"/>
    <property type="match status" value="1"/>
</dbReference>
<proteinExistence type="inferred from homology"/>
<evidence type="ECO:0000313" key="5">
    <source>
        <dbReference type="Proteomes" id="UP000638560"/>
    </source>
</evidence>
<evidence type="ECO:0000256" key="2">
    <source>
        <dbReference type="ARBA" id="ARBA00022679"/>
    </source>
</evidence>
<dbReference type="Gene3D" id="3.40.50.300">
    <property type="entry name" value="P-loop containing nucleotide triphosphate hydrolases"/>
    <property type="match status" value="1"/>
</dbReference>
<feature type="domain" description="Sulfotransferase" evidence="3">
    <location>
        <begin position="5"/>
        <end position="215"/>
    </location>
</feature>
<evidence type="ECO:0000259" key="3">
    <source>
        <dbReference type="Pfam" id="PF00685"/>
    </source>
</evidence>
<dbReference type="Gene3D" id="1.25.40.460">
    <property type="match status" value="1"/>
</dbReference>
<comment type="similarity">
    <text evidence="1">Belongs to the sulfotransferase 1 family.</text>
</comment>
<dbReference type="Proteomes" id="UP000638560">
    <property type="component" value="Unassembled WGS sequence"/>
</dbReference>
<organism evidence="4 5">
    <name type="scientific">Plantactinospora alkalitolerans</name>
    <dbReference type="NCBI Taxonomy" id="2789879"/>
    <lineage>
        <taxon>Bacteria</taxon>
        <taxon>Bacillati</taxon>
        <taxon>Actinomycetota</taxon>
        <taxon>Actinomycetes</taxon>
        <taxon>Micromonosporales</taxon>
        <taxon>Micromonosporaceae</taxon>
        <taxon>Plantactinospora</taxon>
    </lineage>
</organism>
<protein>
    <submittedName>
        <fullName evidence="4">Sulfotransferase domain-containing protein</fullName>
    </submittedName>
</protein>
<evidence type="ECO:0000256" key="1">
    <source>
        <dbReference type="ARBA" id="ARBA00005771"/>
    </source>
</evidence>
<evidence type="ECO:0000313" key="4">
    <source>
        <dbReference type="EMBL" id="MBF9128749.1"/>
    </source>
</evidence>
<reference evidence="4 5" key="1">
    <citation type="submission" date="2020-11" db="EMBL/GenBank/DDBJ databases">
        <title>A novel isolate from a Black sea contaminated sediment with potential to produce alkanes: Plantactinospora alkalitolerans sp. nov.</title>
        <authorList>
            <person name="Carro L."/>
            <person name="Veyisoglu A."/>
            <person name="Guven K."/>
            <person name="Schumann P."/>
            <person name="Klenk H.-P."/>
            <person name="Sahin N."/>
        </authorList>
    </citation>
    <scope>NUCLEOTIDE SEQUENCE [LARGE SCALE GENOMIC DNA]</scope>
    <source>
        <strain evidence="4 5">S1510</strain>
    </source>
</reference>
<keyword evidence="5" id="KW-1185">Reference proteome</keyword>
<accession>A0ABS0GRB8</accession>
<comment type="caution">
    <text evidence="4">The sequence shown here is derived from an EMBL/GenBank/DDBJ whole genome shotgun (WGS) entry which is preliminary data.</text>
</comment>
<dbReference type="EMBL" id="JADPUN010000088">
    <property type="protein sequence ID" value="MBF9128749.1"/>
    <property type="molecule type" value="Genomic_DNA"/>
</dbReference>
<dbReference type="RefSeq" id="WP_196200397.1">
    <property type="nucleotide sequence ID" value="NZ_JADPUN010000088.1"/>
</dbReference>
<sequence>MSLAWLSSYPKSGNTWVRIMLQNYLEDRPLETDEPVQWRGGGSKISAVADIADLSSESGLSWPSHQAVPPTLKTHFLPGVEVHRPYRETTSKVLYIVRDPRDVIHSAERHLDVSPKHRAAFARHFIAHHGFEGWRRTGWGSWVENVSEWVNPERHFPNAQVCVVRYEDMKSDAVGSLSRIVTFLEWDDRVDGARVERAVRNSELDRLREQQRQANEPGKGRNLFFGQGLSGQSLADYGEDVEESYLRLLDEDSTFADVAKRWGYSN</sequence>
<keyword evidence="2" id="KW-0808">Transferase</keyword>
<name>A0ABS0GRB8_9ACTN</name>
<dbReference type="PANTHER" id="PTHR11783">
    <property type="entry name" value="SULFOTRANSFERASE SULT"/>
    <property type="match status" value="1"/>
</dbReference>
<dbReference type="Pfam" id="PF00685">
    <property type="entry name" value="Sulfotransfer_1"/>
    <property type="match status" value="1"/>
</dbReference>
<dbReference type="InterPro" id="IPR027417">
    <property type="entry name" value="P-loop_NTPase"/>
</dbReference>
<dbReference type="InterPro" id="IPR000863">
    <property type="entry name" value="Sulfotransferase_dom"/>
</dbReference>